<keyword evidence="1" id="KW-0472">Membrane</keyword>
<name>F2NXJ1_TRES6</name>
<dbReference type="EMBL" id="CP002631">
    <property type="protein sequence ID" value="AEB14070.1"/>
    <property type="molecule type" value="Genomic_DNA"/>
</dbReference>
<keyword evidence="1" id="KW-1133">Transmembrane helix</keyword>
<dbReference type="Proteomes" id="UP000006852">
    <property type="component" value="Chromosome"/>
</dbReference>
<gene>
    <name evidence="2" type="ordered locus">Tresu_1158</name>
</gene>
<dbReference type="HOGENOM" id="CLU_1440483_0_0_12"/>
<dbReference type="KEGG" id="tsu:Tresu_1158"/>
<organism evidence="2 3">
    <name type="scientific">Treponema succinifaciens (strain ATCC 33096 / DSM 2489 / 6091)</name>
    <dbReference type="NCBI Taxonomy" id="869209"/>
    <lineage>
        <taxon>Bacteria</taxon>
        <taxon>Pseudomonadati</taxon>
        <taxon>Spirochaetota</taxon>
        <taxon>Spirochaetia</taxon>
        <taxon>Spirochaetales</taxon>
        <taxon>Treponemataceae</taxon>
        <taxon>Treponema</taxon>
    </lineage>
</organism>
<feature type="transmembrane region" description="Helical" evidence="1">
    <location>
        <begin position="62"/>
        <end position="80"/>
    </location>
</feature>
<dbReference type="OrthoDB" id="362779at2"/>
<keyword evidence="1" id="KW-0812">Transmembrane</keyword>
<dbReference type="AlphaFoldDB" id="F2NXJ1"/>
<evidence type="ECO:0000313" key="2">
    <source>
        <dbReference type="EMBL" id="AEB14070.1"/>
    </source>
</evidence>
<dbReference type="GeneID" id="302998318"/>
<reference evidence="3" key="2">
    <citation type="submission" date="2011-04" db="EMBL/GenBank/DDBJ databases">
        <title>The complete genome of chromosome of Treponema succinifaciens DSM 2489.</title>
        <authorList>
            <person name="Lucas S."/>
            <person name="Copeland A."/>
            <person name="Lapidus A."/>
            <person name="Bruce D."/>
            <person name="Goodwin L."/>
            <person name="Pitluck S."/>
            <person name="Peters L."/>
            <person name="Kyrpides N."/>
            <person name="Mavromatis K."/>
            <person name="Ivanova N."/>
            <person name="Ovchinnikova G."/>
            <person name="Teshima H."/>
            <person name="Detter J.C."/>
            <person name="Tapia R."/>
            <person name="Han C."/>
            <person name="Land M."/>
            <person name="Hauser L."/>
            <person name="Markowitz V."/>
            <person name="Cheng J.-F."/>
            <person name="Hugenholtz P."/>
            <person name="Woyke T."/>
            <person name="Wu D."/>
            <person name="Gronow S."/>
            <person name="Wellnitz S."/>
            <person name="Brambilla E."/>
            <person name="Klenk H.-P."/>
            <person name="Eisen J.A."/>
        </authorList>
    </citation>
    <scope>NUCLEOTIDE SEQUENCE [LARGE SCALE GENOMIC DNA]</scope>
    <source>
        <strain evidence="3">ATCC 33096 / DSM 2489 / 6091</strain>
    </source>
</reference>
<evidence type="ECO:0000313" key="3">
    <source>
        <dbReference type="Proteomes" id="UP000006852"/>
    </source>
</evidence>
<dbReference type="RefSeq" id="WP_013701359.1">
    <property type="nucleotide sequence ID" value="NC_015385.1"/>
</dbReference>
<accession>F2NXJ1</accession>
<reference evidence="2 3" key="1">
    <citation type="journal article" date="2011" name="Stand. Genomic Sci.">
        <title>Complete genome sequence of Treponema succinifaciens type strain (6091).</title>
        <authorList>
            <person name="Han C."/>
            <person name="Gronow S."/>
            <person name="Teshima H."/>
            <person name="Lapidus A."/>
            <person name="Nolan M."/>
            <person name="Lucas S."/>
            <person name="Hammon N."/>
            <person name="Deshpande S."/>
            <person name="Cheng J.F."/>
            <person name="Zeytun A."/>
            <person name="Tapia R."/>
            <person name="Goodwin L."/>
            <person name="Pitluck S."/>
            <person name="Liolios K."/>
            <person name="Pagani I."/>
            <person name="Ivanova N."/>
            <person name="Mavromatis K."/>
            <person name="Mikhailova N."/>
            <person name="Huntemann M."/>
            <person name="Pati A."/>
            <person name="Chen A."/>
            <person name="Palaniappan K."/>
            <person name="Land M."/>
            <person name="Hauser L."/>
            <person name="Brambilla E.M."/>
            <person name="Rohde M."/>
            <person name="Goker M."/>
            <person name="Woyke T."/>
            <person name="Bristow J."/>
            <person name="Eisen J.A."/>
            <person name="Markowitz V."/>
            <person name="Hugenholtz P."/>
            <person name="Kyrpides N.C."/>
            <person name="Klenk H.P."/>
            <person name="Detter J.C."/>
        </authorList>
    </citation>
    <scope>NUCLEOTIDE SEQUENCE [LARGE SCALE GENOMIC DNA]</scope>
    <source>
        <strain evidence="3">ATCC 33096 / DSM 2489 / 6091</strain>
    </source>
</reference>
<protein>
    <submittedName>
        <fullName evidence="2">Uncharacterized protein</fullName>
    </submittedName>
</protein>
<evidence type="ECO:0000256" key="1">
    <source>
        <dbReference type="SAM" id="Phobius"/>
    </source>
</evidence>
<sequence length="188" mass="21394">MEIFDDENQPEIRYDENDLVFHYKRGSFRRHEQAIYRDLATGKNAPKKGLIKVLFSTKGNKIAFFTMVMCIVLFFVLGIVNGGADKNSIAGMTAKISAFSFDEKIYASVEFSNLKKMENIDSVPLKVTFECLNAEGSVADKFETDFNFAPRFPKPVYAVFNDYDLVSVKCRLIYESESAVLECKISNR</sequence>
<proteinExistence type="predicted"/>
<dbReference type="STRING" id="869209.Tresu_1158"/>
<keyword evidence="3" id="KW-1185">Reference proteome</keyword>